<evidence type="ECO:0000313" key="3">
    <source>
        <dbReference type="EMBL" id="AEQ22961.1"/>
    </source>
</evidence>
<dbReference type="EMBL" id="CP003058">
    <property type="protein sequence ID" value="AEQ22961.1"/>
    <property type="molecule type" value="Genomic_DNA"/>
</dbReference>
<sequence>MKQNLLAALVLSLALTASAEAFHNPVTLADQGSFTAGGTVVTAPGTLDNSKPLDPSGQTLHGDHAYVFYQKPVKAKKNVIVFLHGAGQSGKTWETTPDGRDGFQNIFLEKGYATYVVDQPRRGRAGQSTTGGTVSKTPMEQLWYDNFRIGLYPNYYPGVDVKWDEAAREEFFRSMTPNTGAFDEQVISDAMAKVFERSGDGVLVTHSQGGGPGWWTAIKSDHVKGIIALEPGSGFIFPEGEVPAPMETSSPFGALKGTAVKLSDFEKLTKRPILVVYGDNIPTERTEAWNLDNWRVRLAMAKLWVDAVNHHGGKATLLHLPKKGIKGNTHFLMSDTNNEAIADILEDWMKANGLAR</sequence>
<dbReference type="InterPro" id="IPR050228">
    <property type="entry name" value="Carboxylesterase_BioH"/>
</dbReference>
<feature type="chain" id="PRO_5038922399" description="AB hydrolase-1 domain-containing protein" evidence="1">
    <location>
        <begin position="20"/>
        <end position="356"/>
    </location>
</feature>
<dbReference type="AlphaFoldDB" id="G4Q3G5"/>
<dbReference type="KEGG" id="ain:Acin_1749"/>
<feature type="signal peptide" evidence="1">
    <location>
        <begin position="1"/>
        <end position="19"/>
    </location>
</feature>
<dbReference type="eggNOG" id="COG1073">
    <property type="taxonomic scope" value="Bacteria"/>
</dbReference>
<dbReference type="Pfam" id="PF12697">
    <property type="entry name" value="Abhydrolase_6"/>
    <property type="match status" value="1"/>
</dbReference>
<proteinExistence type="predicted"/>
<dbReference type="RefSeq" id="WP_009015980.1">
    <property type="nucleotide sequence ID" value="NC_016077.1"/>
</dbReference>
<evidence type="ECO:0000256" key="1">
    <source>
        <dbReference type="SAM" id="SignalP"/>
    </source>
</evidence>
<gene>
    <name evidence="3" type="ordered locus">Acin_1749</name>
</gene>
<reference evidence="3 4" key="1">
    <citation type="journal article" date="2011" name="J. Bacteriol.">
        <title>Complete genome sequence of Acidaminococcus intestini RYC-MR95, a Gram-negative bacterium from the phylum Firmicutes.</title>
        <authorList>
            <person name="D'Auria G."/>
            <person name="Galan J.C."/>
            <person name="Rodriguez-Alcayna M."/>
            <person name="Moya A."/>
            <person name="Baquero F."/>
            <person name="Latorre A."/>
        </authorList>
    </citation>
    <scope>NUCLEOTIDE SEQUENCE [LARGE SCALE GENOMIC DNA]</scope>
    <source>
        <strain evidence="3 4">RyC-MR95</strain>
    </source>
</reference>
<keyword evidence="4" id="KW-1185">Reference proteome</keyword>
<accession>G4Q3G5</accession>
<dbReference type="HOGENOM" id="CLU_038297_2_0_9"/>
<evidence type="ECO:0000259" key="2">
    <source>
        <dbReference type="Pfam" id="PF12697"/>
    </source>
</evidence>
<dbReference type="PANTHER" id="PTHR43194:SF4">
    <property type="entry name" value="AB HYDROLASE-1 DOMAIN-CONTAINING PROTEIN"/>
    <property type="match status" value="1"/>
</dbReference>
<dbReference type="InParanoid" id="G4Q3G5"/>
<dbReference type="PATRIC" id="fig|568816.4.peg.1697"/>
<protein>
    <recommendedName>
        <fullName evidence="2">AB hydrolase-1 domain-containing protein</fullName>
    </recommendedName>
</protein>
<dbReference type="PANTHER" id="PTHR43194">
    <property type="entry name" value="HYDROLASE ALPHA/BETA FOLD FAMILY"/>
    <property type="match status" value="1"/>
</dbReference>
<dbReference type="Gene3D" id="3.40.50.1820">
    <property type="entry name" value="alpha/beta hydrolase"/>
    <property type="match status" value="1"/>
</dbReference>
<dbReference type="Proteomes" id="UP000007093">
    <property type="component" value="Chromosome"/>
</dbReference>
<evidence type="ECO:0000313" key="4">
    <source>
        <dbReference type="Proteomes" id="UP000007093"/>
    </source>
</evidence>
<dbReference type="STRING" id="568816.Acin_1749"/>
<name>G4Q3G5_ACIIR</name>
<dbReference type="CDD" id="cd12810">
    <property type="entry name" value="Esterase_713_like-3"/>
    <property type="match status" value="1"/>
</dbReference>
<keyword evidence="1" id="KW-0732">Signal</keyword>
<dbReference type="InterPro" id="IPR000073">
    <property type="entry name" value="AB_hydrolase_1"/>
</dbReference>
<organism evidence="3 4">
    <name type="scientific">Acidaminococcus intestini (strain RyC-MR95)</name>
    <dbReference type="NCBI Taxonomy" id="568816"/>
    <lineage>
        <taxon>Bacteria</taxon>
        <taxon>Bacillati</taxon>
        <taxon>Bacillota</taxon>
        <taxon>Negativicutes</taxon>
        <taxon>Acidaminococcales</taxon>
        <taxon>Acidaminococcaceae</taxon>
        <taxon>Acidaminococcus</taxon>
    </lineage>
</organism>
<dbReference type="GeneID" id="92879039"/>
<feature type="domain" description="AB hydrolase-1" evidence="2">
    <location>
        <begin position="80"/>
        <end position="266"/>
    </location>
</feature>
<dbReference type="SUPFAM" id="SSF53474">
    <property type="entry name" value="alpha/beta-Hydrolases"/>
    <property type="match status" value="1"/>
</dbReference>
<dbReference type="InterPro" id="IPR029058">
    <property type="entry name" value="AB_hydrolase_fold"/>
</dbReference>